<dbReference type="RefSeq" id="WP_289723418.1">
    <property type="nucleotide sequence ID" value="NZ_JAUDUY010000001.1"/>
</dbReference>
<evidence type="ECO:0000313" key="2">
    <source>
        <dbReference type="EMBL" id="MDM9630053.1"/>
    </source>
</evidence>
<dbReference type="InterPro" id="IPR010870">
    <property type="entry name" value="Porin_O/P"/>
</dbReference>
<organism evidence="2 3">
    <name type="scientific">Robiginitalea aurantiaca</name>
    <dbReference type="NCBI Taxonomy" id="3056915"/>
    <lineage>
        <taxon>Bacteria</taxon>
        <taxon>Pseudomonadati</taxon>
        <taxon>Bacteroidota</taxon>
        <taxon>Flavobacteriia</taxon>
        <taxon>Flavobacteriales</taxon>
        <taxon>Flavobacteriaceae</taxon>
        <taxon>Robiginitalea</taxon>
    </lineage>
</organism>
<keyword evidence="1" id="KW-0732">Signal</keyword>
<accession>A0ABT7WAX5</accession>
<dbReference type="EMBL" id="JAUDUY010000001">
    <property type="protein sequence ID" value="MDM9630053.1"/>
    <property type="molecule type" value="Genomic_DNA"/>
</dbReference>
<dbReference type="Gene3D" id="2.40.160.10">
    <property type="entry name" value="Porin"/>
    <property type="match status" value="1"/>
</dbReference>
<gene>
    <name evidence="2" type="ORF">QU605_01125</name>
</gene>
<dbReference type="Proteomes" id="UP001174839">
    <property type="component" value="Unassembled WGS sequence"/>
</dbReference>
<evidence type="ECO:0000256" key="1">
    <source>
        <dbReference type="SAM" id="SignalP"/>
    </source>
</evidence>
<keyword evidence="3" id="KW-1185">Reference proteome</keyword>
<proteinExistence type="predicted"/>
<evidence type="ECO:0000313" key="3">
    <source>
        <dbReference type="Proteomes" id="UP001174839"/>
    </source>
</evidence>
<sequence length="403" mass="45714">MKSLFRLALLLILFSSSSLAQEGNAPVFGKGLFNLVGKDSSWAMKIGLRMQFLASTSWLELENDDAFLLEPQSNFLIRRSRLKFDGFAFTPKLEYKIELGLSNRDMSGTSVFTGNTPRFLMDAVVKWNFYENFVLWAGQTKLPGNVERVVSSGNLQLVDRSLLNAQFNIDRDIGFQLRHHIDLTDTFVIREIFAFSQGEGRNVTTGNLGGHQYTGRIELLPFGLFAKKGDYFESDLEREKHPKLMLATSYDYNDNAVRNRSNLGIYMITDDGFHETPIQTLFVDAMFKYRGFSLMAEYASRTADDPIALNSDGTPTGIVVQVGNSVNFQSGYLFKNNWEVAGRYTYVNLDESITGKGPQSQYTLGFSKYFVGHKLKVQTDVNYLDLDDDTGTVLWRLQFDLHF</sequence>
<dbReference type="Pfam" id="PF07396">
    <property type="entry name" value="Porin_O_P"/>
    <property type="match status" value="1"/>
</dbReference>
<feature type="chain" id="PRO_5045645038" evidence="1">
    <location>
        <begin position="21"/>
        <end position="403"/>
    </location>
</feature>
<dbReference type="InterPro" id="IPR023614">
    <property type="entry name" value="Porin_dom_sf"/>
</dbReference>
<feature type="signal peptide" evidence="1">
    <location>
        <begin position="1"/>
        <end position="20"/>
    </location>
</feature>
<name>A0ABT7WAX5_9FLAO</name>
<comment type="caution">
    <text evidence="2">The sequence shown here is derived from an EMBL/GenBank/DDBJ whole genome shotgun (WGS) entry which is preliminary data.</text>
</comment>
<reference evidence="2" key="1">
    <citation type="submission" date="2023-06" db="EMBL/GenBank/DDBJ databases">
        <title>Robiginitalea aurantiacus sp. nov. and Algoriphagus sediminis sp. nov., isolated from coastal sediment.</title>
        <authorList>
            <person name="Zhou Z.Y."/>
            <person name="An J."/>
            <person name="Jia Y.W."/>
            <person name="Du Z.J."/>
        </authorList>
    </citation>
    <scope>NUCLEOTIDE SEQUENCE</scope>
    <source>
        <strain evidence="2">M39</strain>
    </source>
</reference>
<protein>
    <submittedName>
        <fullName evidence="2">Porin</fullName>
    </submittedName>
</protein>
<dbReference type="SUPFAM" id="SSF56935">
    <property type="entry name" value="Porins"/>
    <property type="match status" value="1"/>
</dbReference>